<reference evidence="1" key="1">
    <citation type="submission" date="2020-10" db="EMBL/GenBank/DDBJ databases">
        <title>Genome Sequence of ESBL Producing Zambian Clinical Strains.</title>
        <authorList>
            <person name="Shawa M."/>
            <person name="Furuta Y."/>
            <person name="Simbotwe M."/>
            <person name="Mulenga E."/>
            <person name="Mubanga M."/>
            <person name="Mulenga G."/>
            <person name="Kaile C."/>
            <person name="Zorigt T."/>
            <person name="Hang'ombe B."/>
            <person name="Higashi H."/>
        </authorList>
    </citation>
    <scope>NUCLEOTIDE SEQUENCE</scope>
    <source>
        <strain evidence="1">Zam_UTH_09</strain>
    </source>
</reference>
<name>A0A919HRU7_KLEPN</name>
<evidence type="ECO:0000313" key="1">
    <source>
        <dbReference type="EMBL" id="GHK53721.1"/>
    </source>
</evidence>
<evidence type="ECO:0000313" key="2">
    <source>
        <dbReference type="Proteomes" id="UP000655094"/>
    </source>
</evidence>
<accession>A0A919HRU7</accession>
<proteinExistence type="predicted"/>
<dbReference type="Proteomes" id="UP000655094">
    <property type="component" value="Unassembled WGS sequence"/>
</dbReference>
<dbReference type="EMBL" id="BNFF01000001">
    <property type="protein sequence ID" value="GHK53721.1"/>
    <property type="molecule type" value="Genomic_DNA"/>
</dbReference>
<organism evidence="1 2">
    <name type="scientific">Klebsiella pneumoniae</name>
    <dbReference type="NCBI Taxonomy" id="573"/>
    <lineage>
        <taxon>Bacteria</taxon>
        <taxon>Pseudomonadati</taxon>
        <taxon>Pseudomonadota</taxon>
        <taxon>Gammaproteobacteria</taxon>
        <taxon>Enterobacterales</taxon>
        <taxon>Enterobacteriaceae</taxon>
        <taxon>Klebsiella/Raoultella group</taxon>
        <taxon>Klebsiella</taxon>
        <taxon>Klebsiella pneumoniae complex</taxon>
    </lineage>
</organism>
<dbReference type="AlphaFoldDB" id="A0A919HRU7"/>
<comment type="caution">
    <text evidence="1">The sequence shown here is derived from an EMBL/GenBank/DDBJ whole genome shotgun (WGS) entry which is preliminary data.</text>
</comment>
<protein>
    <submittedName>
        <fullName evidence="1">Uncharacterized protein</fullName>
    </submittedName>
</protein>
<sequence>MDAGQGISPPVRPNSTICPVVTAAIKAPVDLLSMGPLMRVLPLLRHQRRGG</sequence>
<gene>
    <name evidence="1" type="ORF">KPZU09_34570</name>
</gene>